<feature type="non-terminal residue" evidence="2">
    <location>
        <position position="1"/>
    </location>
</feature>
<dbReference type="CDD" id="cd01300">
    <property type="entry name" value="YtcJ_like"/>
    <property type="match status" value="1"/>
</dbReference>
<dbReference type="GO" id="GO:0016810">
    <property type="term" value="F:hydrolase activity, acting on carbon-nitrogen (but not peptide) bonds"/>
    <property type="evidence" value="ECO:0007669"/>
    <property type="project" value="InterPro"/>
</dbReference>
<dbReference type="SUPFAM" id="SSF51556">
    <property type="entry name" value="Metallo-dependent hydrolases"/>
    <property type="match status" value="1"/>
</dbReference>
<accession>A0A381TQV3</accession>
<sequence length="534" mass="59737">VNEEQPEAEALASRGDTIVALGSSSEIRQYVGEETEVIDLEGYLAIPGFIEGHGHYYSLGASLMELELRYTNSWAEIVSLVAQAAREARPGEWIVGRGWHQDKWDRTPEPNIEGLPFHHELSAVSPNNPVFLSHTSGHGVFVNAAAMEVAGITSRSVDPPGGEIVRDDNDDPVGMLRESAAQPARDVLARYKAERSEDEIEMDMRQQVRLAAQNALENGITSFHDMGSTWEELDLLKVMAEEGNLPVRLYMAIQEPASEMKSRLDDYRIVGYGNNYLTIRCIGEKVLDGALGTHGGWLLEPYTDLPRSYGLNVTPVPEIRQSAELAILHDYQMAIQGIGDRAARELFNIYEEQFREHPEKKDLRWRIEHAQVTHPEDLLRYAELGVIPGIQGVFACSDGPWVTDRLGEKRTEERGYIFRSMVESGAVVMNGTDPPVEEIDPIASFHCSIARQLPDGSIFQPEQRMTREQTLRSYTINNAYASFEETFKGSLELGKLADVTVLSKDIMTVPEDEILETEIVYTIIGGKIKYKKSD</sequence>
<evidence type="ECO:0000259" key="1">
    <source>
        <dbReference type="Pfam" id="PF07969"/>
    </source>
</evidence>
<dbReference type="InterPro" id="IPR033932">
    <property type="entry name" value="YtcJ-like"/>
</dbReference>
<dbReference type="InterPro" id="IPR011059">
    <property type="entry name" value="Metal-dep_hydrolase_composite"/>
</dbReference>
<name>A0A381TQV3_9ZZZZ</name>
<gene>
    <name evidence="2" type="ORF">METZ01_LOCUS71053</name>
</gene>
<organism evidence="2">
    <name type="scientific">marine metagenome</name>
    <dbReference type="NCBI Taxonomy" id="408172"/>
    <lineage>
        <taxon>unclassified sequences</taxon>
        <taxon>metagenomes</taxon>
        <taxon>ecological metagenomes</taxon>
    </lineage>
</organism>
<reference evidence="2" key="1">
    <citation type="submission" date="2018-05" db="EMBL/GenBank/DDBJ databases">
        <authorList>
            <person name="Lanie J.A."/>
            <person name="Ng W.-L."/>
            <person name="Kazmierczak K.M."/>
            <person name="Andrzejewski T.M."/>
            <person name="Davidsen T.M."/>
            <person name="Wayne K.J."/>
            <person name="Tettelin H."/>
            <person name="Glass J.I."/>
            <person name="Rusch D."/>
            <person name="Podicherti R."/>
            <person name="Tsui H.-C.T."/>
            <person name="Winkler M.E."/>
        </authorList>
    </citation>
    <scope>NUCLEOTIDE SEQUENCE</scope>
</reference>
<dbReference type="Gene3D" id="2.30.40.10">
    <property type="entry name" value="Urease, subunit C, domain 1"/>
    <property type="match status" value="1"/>
</dbReference>
<dbReference type="Gene3D" id="3.10.310.70">
    <property type="match status" value="1"/>
</dbReference>
<dbReference type="EMBL" id="UINC01004976">
    <property type="protein sequence ID" value="SVA18199.1"/>
    <property type="molecule type" value="Genomic_DNA"/>
</dbReference>
<proteinExistence type="predicted"/>
<feature type="domain" description="Amidohydrolase 3" evidence="1">
    <location>
        <begin position="36"/>
        <end position="528"/>
    </location>
</feature>
<protein>
    <recommendedName>
        <fullName evidence="1">Amidohydrolase 3 domain-containing protein</fullName>
    </recommendedName>
</protein>
<evidence type="ECO:0000313" key="2">
    <source>
        <dbReference type="EMBL" id="SVA18199.1"/>
    </source>
</evidence>
<dbReference type="SUPFAM" id="SSF51338">
    <property type="entry name" value="Composite domain of metallo-dependent hydrolases"/>
    <property type="match status" value="1"/>
</dbReference>
<dbReference type="PANTHER" id="PTHR22642:SF2">
    <property type="entry name" value="PROTEIN LONG AFTER FAR-RED 3"/>
    <property type="match status" value="1"/>
</dbReference>
<dbReference type="InterPro" id="IPR013108">
    <property type="entry name" value="Amidohydro_3"/>
</dbReference>
<dbReference type="AlphaFoldDB" id="A0A381TQV3"/>
<dbReference type="Pfam" id="PF07969">
    <property type="entry name" value="Amidohydro_3"/>
    <property type="match status" value="1"/>
</dbReference>
<dbReference type="InterPro" id="IPR032466">
    <property type="entry name" value="Metal_Hydrolase"/>
</dbReference>
<dbReference type="PANTHER" id="PTHR22642">
    <property type="entry name" value="IMIDAZOLONEPROPIONASE"/>
    <property type="match status" value="1"/>
</dbReference>
<dbReference type="Gene3D" id="3.20.20.140">
    <property type="entry name" value="Metal-dependent hydrolases"/>
    <property type="match status" value="1"/>
</dbReference>